<accession>X1DV23</accession>
<organism evidence="2">
    <name type="scientific">marine sediment metagenome</name>
    <dbReference type="NCBI Taxonomy" id="412755"/>
    <lineage>
        <taxon>unclassified sequences</taxon>
        <taxon>metagenomes</taxon>
        <taxon>ecological metagenomes</taxon>
    </lineage>
</organism>
<feature type="non-terminal residue" evidence="2">
    <location>
        <position position="1"/>
    </location>
</feature>
<reference evidence="2" key="1">
    <citation type="journal article" date="2014" name="Front. Microbiol.">
        <title>High frequency of phylogenetically diverse reductive dehalogenase-homologous genes in deep subseafloor sedimentary metagenomes.</title>
        <authorList>
            <person name="Kawai M."/>
            <person name="Futagami T."/>
            <person name="Toyoda A."/>
            <person name="Takaki Y."/>
            <person name="Nishi S."/>
            <person name="Hori S."/>
            <person name="Arai W."/>
            <person name="Tsubouchi T."/>
            <person name="Morono Y."/>
            <person name="Uchiyama I."/>
            <person name="Ito T."/>
            <person name="Fujiyama A."/>
            <person name="Inagaki F."/>
            <person name="Takami H."/>
        </authorList>
    </citation>
    <scope>NUCLEOTIDE SEQUENCE</scope>
    <source>
        <strain evidence="2">Expedition CK06-06</strain>
    </source>
</reference>
<sequence>EAQPRRYFRLADQGRAASDTDWFNPQRTLYGYSFEETRQMNQQSKQKVKERLQGSANA</sequence>
<dbReference type="AlphaFoldDB" id="X1DV23"/>
<evidence type="ECO:0000256" key="1">
    <source>
        <dbReference type="SAM" id="MobiDB-lite"/>
    </source>
</evidence>
<comment type="caution">
    <text evidence="2">The sequence shown here is derived from an EMBL/GenBank/DDBJ whole genome shotgun (WGS) entry which is preliminary data.</text>
</comment>
<dbReference type="EMBL" id="BARU01002172">
    <property type="protein sequence ID" value="GAH24876.1"/>
    <property type="molecule type" value="Genomic_DNA"/>
</dbReference>
<gene>
    <name evidence="2" type="ORF">S03H2_05254</name>
</gene>
<protein>
    <submittedName>
        <fullName evidence="2">Uncharacterized protein</fullName>
    </submittedName>
</protein>
<feature type="region of interest" description="Disordered" evidence="1">
    <location>
        <begin position="38"/>
        <end position="58"/>
    </location>
</feature>
<proteinExistence type="predicted"/>
<name>X1DV23_9ZZZZ</name>
<evidence type="ECO:0000313" key="2">
    <source>
        <dbReference type="EMBL" id="GAH24876.1"/>
    </source>
</evidence>